<keyword evidence="3 6" id="KW-0540">Nuclease</keyword>
<reference evidence="8 9" key="1">
    <citation type="submission" date="2020-12" db="EMBL/GenBank/DDBJ databases">
        <title>Whole genome sequences of gut porcine anaerobes.</title>
        <authorList>
            <person name="Kubasova T."/>
            <person name="Jahodarova E."/>
            <person name="Rychlik I."/>
        </authorList>
    </citation>
    <scope>NUCLEOTIDE SEQUENCE [LARGE SCALE GENOMIC DNA]</scope>
    <source>
        <strain evidence="8 9">An867</strain>
    </source>
</reference>
<evidence type="ECO:0000256" key="5">
    <source>
        <dbReference type="ARBA" id="ARBA00022801"/>
    </source>
</evidence>
<evidence type="ECO:0000256" key="2">
    <source>
        <dbReference type="ARBA" id="ARBA00022552"/>
    </source>
</evidence>
<dbReference type="InterPro" id="IPR000999">
    <property type="entry name" value="RNase_III_dom"/>
</dbReference>
<dbReference type="Gene3D" id="1.10.1520.10">
    <property type="entry name" value="Ribonuclease III domain"/>
    <property type="match status" value="1"/>
</dbReference>
<dbReference type="PIRSF" id="PIRSF005520">
    <property type="entry name" value="UCP005520"/>
    <property type="match status" value="1"/>
</dbReference>
<evidence type="ECO:0000259" key="7">
    <source>
        <dbReference type="Pfam" id="PF00636"/>
    </source>
</evidence>
<dbReference type="EMBL" id="JAFBIT010000001">
    <property type="protein sequence ID" value="MCF2651912.1"/>
    <property type="molecule type" value="Genomic_DNA"/>
</dbReference>
<feature type="domain" description="RNase III" evidence="7">
    <location>
        <begin position="18"/>
        <end position="116"/>
    </location>
</feature>
<dbReference type="InterPro" id="IPR008226">
    <property type="entry name" value="Mini3_fam"/>
</dbReference>
<evidence type="ECO:0000256" key="3">
    <source>
        <dbReference type="ARBA" id="ARBA00022722"/>
    </source>
</evidence>
<dbReference type="EC" id="3.1.26.-" evidence="6"/>
<keyword evidence="9" id="KW-1185">Reference proteome</keyword>
<keyword evidence="6" id="KW-0699">rRNA-binding</keyword>
<name>A0ABS9CM41_9FIRM</name>
<keyword evidence="4 6" id="KW-0255">Endonuclease</keyword>
<evidence type="ECO:0000256" key="1">
    <source>
        <dbReference type="ARBA" id="ARBA00022517"/>
    </source>
</evidence>
<comment type="function">
    <text evidence="6">Involved in correct processing of both the 5' and 3' ends of 23S rRNA precursor. Processes 30S rRNA precursor transcript even in absence of ribonuclease 3 (Rnc); Rnc processes 30S rRNA into smaller rRNA precursors.</text>
</comment>
<feature type="active site" evidence="6">
    <location>
        <position position="24"/>
    </location>
</feature>
<evidence type="ECO:0000313" key="9">
    <source>
        <dbReference type="Proteomes" id="UP001299220"/>
    </source>
</evidence>
<dbReference type="HAMAP" id="MF_01468">
    <property type="entry name" value="RNase_Mini_III"/>
    <property type="match status" value="1"/>
</dbReference>
<dbReference type="SUPFAM" id="SSF69065">
    <property type="entry name" value="RNase III domain-like"/>
    <property type="match status" value="1"/>
</dbReference>
<comment type="cofactor">
    <cofactor evidence="6">
        <name>Mg(2+)</name>
        <dbReference type="ChEBI" id="CHEBI:18420"/>
    </cofactor>
</comment>
<comment type="subunit">
    <text evidence="6">Homodimer.</text>
</comment>
<dbReference type="Pfam" id="PF00636">
    <property type="entry name" value="Ribonuclease_3"/>
    <property type="match status" value="1"/>
</dbReference>
<organism evidence="8 9">
    <name type="scientific">Anaeromassilibacillus senegalensis</name>
    <dbReference type="NCBI Taxonomy" id="1673717"/>
    <lineage>
        <taxon>Bacteria</taxon>
        <taxon>Bacillati</taxon>
        <taxon>Bacillota</taxon>
        <taxon>Clostridia</taxon>
        <taxon>Eubacteriales</taxon>
        <taxon>Acutalibacteraceae</taxon>
        <taxon>Anaeromassilibacillus</taxon>
    </lineage>
</organism>
<dbReference type="PANTHER" id="PTHR34276:SF1">
    <property type="entry name" value="MINI-RIBONUCLEASE 3"/>
    <property type="match status" value="1"/>
</dbReference>
<dbReference type="InterPro" id="IPR036389">
    <property type="entry name" value="RNase_III_sf"/>
</dbReference>
<keyword evidence="1 6" id="KW-0690">Ribosome biogenesis</keyword>
<keyword evidence="5 6" id="KW-0378">Hydrolase</keyword>
<keyword evidence="6" id="KW-0963">Cytoplasm</keyword>
<comment type="caution">
    <text evidence="8">The sequence shown here is derived from an EMBL/GenBank/DDBJ whole genome shotgun (WGS) entry which is preliminary data.</text>
</comment>
<evidence type="ECO:0000256" key="6">
    <source>
        <dbReference type="HAMAP-Rule" id="MF_01468"/>
    </source>
</evidence>
<keyword evidence="2 6" id="KW-0698">rRNA processing</keyword>
<keyword evidence="6" id="KW-0460">Magnesium</keyword>
<dbReference type="RefSeq" id="WP_235322937.1">
    <property type="nucleotide sequence ID" value="NZ_JAFBIT010000001.1"/>
</dbReference>
<evidence type="ECO:0000256" key="4">
    <source>
        <dbReference type="ARBA" id="ARBA00022759"/>
    </source>
</evidence>
<gene>
    <name evidence="6" type="primary">mrnC</name>
    <name evidence="8" type="ORF">JQM67_04800</name>
</gene>
<protein>
    <recommendedName>
        <fullName evidence="6">Mini-ribonuclease 3</fullName>
        <shortName evidence="6">Mini-3</shortName>
        <shortName evidence="6">Mini-RNase 3</shortName>
        <ecNumber evidence="6">3.1.26.-</ecNumber>
    </recommendedName>
    <alternativeName>
        <fullName evidence="6">Mini-RNase III</fullName>
        <shortName evidence="6">Mini-III</shortName>
    </alternativeName>
</protein>
<dbReference type="PANTHER" id="PTHR34276">
    <property type="entry name" value="MINI-RIBONUCLEASE 3"/>
    <property type="match status" value="1"/>
</dbReference>
<accession>A0ABS9CM41</accession>
<comment type="similarity">
    <text evidence="6">Belongs to the MrnC RNase family.</text>
</comment>
<sequence>MENFLNQQTDARQLSPLTLAYIGDGVYELFVREYIVSKGNCPVKKLHSRAVELVRCEFQAKALAELLQPLFTQEEQEICLRGRNAHVSHVPKNSSVADYHGATAFECVFGYLYLSGRLDRLRFFFSKIIDSLETGGFDHE</sequence>
<evidence type="ECO:0000313" key="8">
    <source>
        <dbReference type="EMBL" id="MCF2651912.1"/>
    </source>
</evidence>
<keyword evidence="6" id="KW-0694">RNA-binding</keyword>
<comment type="subcellular location">
    <subcellularLocation>
        <location evidence="6">Cytoplasm</location>
    </subcellularLocation>
</comment>
<proteinExistence type="inferred from homology"/>
<dbReference type="Proteomes" id="UP001299220">
    <property type="component" value="Unassembled WGS sequence"/>
</dbReference>